<proteinExistence type="predicted"/>
<reference evidence="1 2" key="1">
    <citation type="submission" date="2017-07" db="EMBL/GenBank/DDBJ databases">
        <title>First draft Genome Sequence of Nocardia cerradoensis isolated from human infection.</title>
        <authorList>
            <person name="Carrasco G."/>
        </authorList>
    </citation>
    <scope>NUCLEOTIDE SEQUENCE [LARGE SCALE GENOMIC DNA]</scope>
    <source>
        <strain evidence="1 2">CNM20130759</strain>
    </source>
</reference>
<evidence type="ECO:0000313" key="1">
    <source>
        <dbReference type="EMBL" id="OXR39924.1"/>
    </source>
</evidence>
<protein>
    <submittedName>
        <fullName evidence="1">Uncharacterized protein</fullName>
    </submittedName>
</protein>
<organism evidence="1 2">
    <name type="scientific">Nocardia cerradoensis</name>
    <dbReference type="NCBI Taxonomy" id="85688"/>
    <lineage>
        <taxon>Bacteria</taxon>
        <taxon>Bacillati</taxon>
        <taxon>Actinomycetota</taxon>
        <taxon>Actinomycetes</taxon>
        <taxon>Mycobacteriales</taxon>
        <taxon>Nocardiaceae</taxon>
        <taxon>Nocardia</taxon>
    </lineage>
</organism>
<dbReference type="Proteomes" id="UP000215506">
    <property type="component" value="Unassembled WGS sequence"/>
</dbReference>
<comment type="caution">
    <text evidence="1">The sequence shown here is derived from an EMBL/GenBank/DDBJ whole genome shotgun (WGS) entry which is preliminary data.</text>
</comment>
<evidence type="ECO:0000313" key="2">
    <source>
        <dbReference type="Proteomes" id="UP000215506"/>
    </source>
</evidence>
<dbReference type="AlphaFoldDB" id="A0A231GTH2"/>
<accession>A0A231GTH2</accession>
<sequence>MGADLFAAVANTYDTQVVELLENALSSGTEEMTLAVAAGLSEAPRTFIWDQPDFVCSALHAADRIGEEALQEMAGALWGATISGIRRSVPREPAPETIEQPIDHLH</sequence>
<dbReference type="EMBL" id="NGAF01000051">
    <property type="protein sequence ID" value="OXR39924.1"/>
    <property type="molecule type" value="Genomic_DNA"/>
</dbReference>
<name>A0A231GTH2_9NOCA</name>
<gene>
    <name evidence="1" type="ORF">B7C42_07987</name>
</gene>
<dbReference type="RefSeq" id="WP_039782398.1">
    <property type="nucleotide sequence ID" value="NZ_JAAXOR010000008.1"/>
</dbReference>
<keyword evidence="2" id="KW-1185">Reference proteome</keyword>